<dbReference type="Proteomes" id="UP000067434">
    <property type="component" value="Chromosome"/>
</dbReference>
<evidence type="ECO:0000313" key="2">
    <source>
        <dbReference type="Proteomes" id="UP000067434"/>
    </source>
</evidence>
<dbReference type="OrthoDB" id="382182at2157"/>
<organism evidence="1 2">
    <name type="scientific">Infirmifilum uzonense</name>
    <dbReference type="NCBI Taxonomy" id="1550241"/>
    <lineage>
        <taxon>Archaea</taxon>
        <taxon>Thermoproteota</taxon>
        <taxon>Thermoprotei</taxon>
        <taxon>Thermofilales</taxon>
        <taxon>Thermofilaceae</taxon>
        <taxon>Infirmifilum</taxon>
    </lineage>
</organism>
<sequence length="79" mass="9080">MVDDPQNCMMENCTRHAEIMLEVGGQVIYLCRPHFSQLVSRMEKAAERRGNISPRSLKIEKLNNGKIRVRIARARAGKR</sequence>
<proteinExistence type="predicted"/>
<dbReference type="GeneID" id="25401843"/>
<dbReference type="EMBL" id="CP009961">
    <property type="protein sequence ID" value="AKG38953.1"/>
    <property type="molecule type" value="Genomic_DNA"/>
</dbReference>
<dbReference type="PATRIC" id="fig|1550241.5.peg.1326"/>
<name>A0A0F7FJ10_9CREN</name>
<reference evidence="1 2" key="1">
    <citation type="journal article" date="2015" name="Stand. Genomic Sci.">
        <title>Complete genome sequence of and proposal of Thermofilum uzonense sp. nov. a novel hyperthermophilic crenarchaeon and emended description of the genus Thermofilum.</title>
        <authorList>
            <person name="Toshchakov S.V."/>
            <person name="Korzhenkov A.A."/>
            <person name="Samarov N.I."/>
            <person name="Mazunin I.O."/>
            <person name="Mozhey O.I."/>
            <person name="Shmyr I.S."/>
            <person name="Derbikova K.S."/>
            <person name="Taranov E.A."/>
            <person name="Dominova I.N."/>
            <person name="Bonch-Osmolovskaya E.A."/>
            <person name="Patrushev M.V."/>
            <person name="Podosokorskaya O.A."/>
            <person name="Kublanov I.V."/>
        </authorList>
    </citation>
    <scope>NUCLEOTIDE SEQUENCE [LARGE SCALE GENOMIC DNA]</scope>
    <source>
        <strain evidence="1 2">1807-2</strain>
    </source>
</reference>
<evidence type="ECO:0000313" key="1">
    <source>
        <dbReference type="EMBL" id="AKG38953.1"/>
    </source>
</evidence>
<gene>
    <name evidence="1" type="ORF">MA03_06390</name>
</gene>
<dbReference type="RefSeq" id="WP_052884466.1">
    <property type="nucleotide sequence ID" value="NZ_CP009961.1"/>
</dbReference>
<dbReference type="HOGENOM" id="CLU_2597939_0_0_2"/>
<accession>A0A0F7FJ10</accession>
<dbReference type="AlphaFoldDB" id="A0A0F7FJ10"/>
<keyword evidence="2" id="KW-1185">Reference proteome</keyword>
<dbReference type="KEGG" id="thf:MA03_06390"/>
<protein>
    <submittedName>
        <fullName evidence="1">Uncharacterized protein</fullName>
    </submittedName>
</protein>
<dbReference type="STRING" id="1550241.MA03_06390"/>